<comment type="caution">
    <text evidence="1">The sequence shown here is derived from an EMBL/GenBank/DDBJ whole genome shotgun (WGS) entry which is preliminary data.</text>
</comment>
<evidence type="ECO:0000313" key="1">
    <source>
        <dbReference type="EMBL" id="TWJ33602.1"/>
    </source>
</evidence>
<name>A0A562WUB2_9BACT</name>
<dbReference type="AlphaFoldDB" id="A0A562WUB2"/>
<dbReference type="Proteomes" id="UP000319449">
    <property type="component" value="Unassembled WGS sequence"/>
</dbReference>
<reference evidence="1 2" key="1">
    <citation type="submission" date="2019-07" db="EMBL/GenBank/DDBJ databases">
        <title>Genomic Encyclopedia of Archaeal and Bacterial Type Strains, Phase II (KMG-II): from individual species to whole genera.</title>
        <authorList>
            <person name="Goeker M."/>
        </authorList>
    </citation>
    <scope>NUCLEOTIDE SEQUENCE [LARGE SCALE GENOMIC DNA]</scope>
    <source>
        <strain evidence="1 2">ATCC BAA-1139</strain>
    </source>
</reference>
<keyword evidence="2" id="KW-1185">Reference proteome</keyword>
<accession>A0A562WUB2</accession>
<sequence length="159" mass="18519">MKKIKPLDLERVRTSLRYGQMTLSLMGTLIPCYVPGCKYSPAIPESRLWEWEQGRGRSVPEYVYYGYGVILVDDWACDRHEADPSHVPEIDHFYASLLNPGFGELLKVEHQVRQSQDPGQLAWLASLEAMREGWQQHYRDLLGLDMQHVFVEHLEDLFK</sequence>
<proteinExistence type="predicted"/>
<dbReference type="RefSeq" id="WP_145017310.1">
    <property type="nucleotide sequence ID" value="NZ_VLLN01000001.1"/>
</dbReference>
<protein>
    <submittedName>
        <fullName evidence="1">Uncharacterized protein</fullName>
    </submittedName>
</protein>
<gene>
    <name evidence="1" type="ORF">JN12_00280</name>
</gene>
<evidence type="ECO:0000313" key="2">
    <source>
        <dbReference type="Proteomes" id="UP000319449"/>
    </source>
</evidence>
<organism evidence="1 2">
    <name type="scientific">Geobacter argillaceus</name>
    <dbReference type="NCBI Taxonomy" id="345631"/>
    <lineage>
        <taxon>Bacteria</taxon>
        <taxon>Pseudomonadati</taxon>
        <taxon>Thermodesulfobacteriota</taxon>
        <taxon>Desulfuromonadia</taxon>
        <taxon>Geobacterales</taxon>
        <taxon>Geobacteraceae</taxon>
        <taxon>Geobacter</taxon>
    </lineage>
</organism>
<dbReference type="EMBL" id="VLLN01000001">
    <property type="protein sequence ID" value="TWJ33602.1"/>
    <property type="molecule type" value="Genomic_DNA"/>
</dbReference>